<accession>A0A5E4GKQ7</accession>
<dbReference type="EMBL" id="CABIKO010000924">
    <property type="protein sequence ID" value="VVA40152.1"/>
    <property type="molecule type" value="Genomic_DNA"/>
</dbReference>
<name>A0A5E4GKQ7_PRUDU</name>
<dbReference type="PANTHER" id="PTHR33116">
    <property type="entry name" value="REVERSE TRANSCRIPTASE ZINC-BINDING DOMAIN-CONTAINING PROTEIN-RELATED-RELATED"/>
    <property type="match status" value="1"/>
</dbReference>
<protein>
    <submittedName>
        <fullName evidence="1">PREDICTED: reverse mRNAase</fullName>
    </submittedName>
</protein>
<dbReference type="PANTHER" id="PTHR33116:SF86">
    <property type="entry name" value="REVERSE TRANSCRIPTASE DOMAIN-CONTAINING PROTEIN"/>
    <property type="match status" value="1"/>
</dbReference>
<proteinExistence type="predicted"/>
<reference evidence="2" key="1">
    <citation type="journal article" date="2020" name="Plant J.">
        <title>Transposons played a major role in the diversification between the closely related almond and peach genomes: results from the almond genome sequence.</title>
        <authorList>
            <person name="Alioto T."/>
            <person name="Alexiou K.G."/>
            <person name="Bardil A."/>
            <person name="Barteri F."/>
            <person name="Castanera R."/>
            <person name="Cruz F."/>
            <person name="Dhingra A."/>
            <person name="Duval H."/>
            <person name="Fernandez I Marti A."/>
            <person name="Frias L."/>
            <person name="Galan B."/>
            <person name="Garcia J.L."/>
            <person name="Howad W."/>
            <person name="Gomez-Garrido J."/>
            <person name="Gut M."/>
            <person name="Julca I."/>
            <person name="Morata J."/>
            <person name="Puigdomenech P."/>
            <person name="Ribeca P."/>
            <person name="Rubio Cabetas M.J."/>
            <person name="Vlasova A."/>
            <person name="Wirthensohn M."/>
            <person name="Garcia-Mas J."/>
            <person name="Gabaldon T."/>
            <person name="Casacuberta J.M."/>
            <person name="Arus P."/>
        </authorList>
    </citation>
    <scope>NUCLEOTIDE SEQUENCE [LARGE SCALE GENOMIC DNA]</scope>
    <source>
        <strain evidence="2">cv. Texas</strain>
    </source>
</reference>
<organism evidence="1 2">
    <name type="scientific">Prunus dulcis</name>
    <name type="common">Almond</name>
    <name type="synonym">Amygdalus dulcis</name>
    <dbReference type="NCBI Taxonomy" id="3755"/>
    <lineage>
        <taxon>Eukaryota</taxon>
        <taxon>Viridiplantae</taxon>
        <taxon>Streptophyta</taxon>
        <taxon>Embryophyta</taxon>
        <taxon>Tracheophyta</taxon>
        <taxon>Spermatophyta</taxon>
        <taxon>Magnoliopsida</taxon>
        <taxon>eudicotyledons</taxon>
        <taxon>Gunneridae</taxon>
        <taxon>Pentapetalae</taxon>
        <taxon>rosids</taxon>
        <taxon>fabids</taxon>
        <taxon>Rosales</taxon>
        <taxon>Rosaceae</taxon>
        <taxon>Amygdaloideae</taxon>
        <taxon>Amygdaleae</taxon>
        <taxon>Prunus</taxon>
    </lineage>
</organism>
<evidence type="ECO:0000313" key="2">
    <source>
        <dbReference type="Proteomes" id="UP000327085"/>
    </source>
</evidence>
<dbReference type="OMA" id="FAFINWI"/>
<evidence type="ECO:0000313" key="1">
    <source>
        <dbReference type="EMBL" id="VVA40152.1"/>
    </source>
</evidence>
<dbReference type="InParanoid" id="A0A5E4GKQ7"/>
<dbReference type="AlphaFoldDB" id="A0A5E4GKQ7"/>
<sequence>MLANRLKLVIPSIISDTHNAFVQERQIQDNIVVAHEVYHYLRLKRKGSKFEASLKMDMSKAYDRVEWDFFRAVMAKMGFSNFWINLVMTCAVNPRVYLGLPSIWGRSKKLTLGYIRERMRKKVQGWKSSSLSLAGKEVLIKAVAMAIPAYPMMCFKFPASLCKEINCDIARFWWANQEMDSGMHWKSWHTLCKSKMNSGLGFRDLQEFNLALLGKQWWRLIQNPNAYGLKFLKRAISRRWIFGKLRRVNLPPGVGQALLQAGMSC</sequence>
<dbReference type="Proteomes" id="UP000327085">
    <property type="component" value="Chromosome 6"/>
</dbReference>
<gene>
    <name evidence="1" type="ORF">ALMOND_2B013572</name>
</gene>
<dbReference type="Gramene" id="VVA40152">
    <property type="protein sequence ID" value="VVA40152"/>
    <property type="gene ID" value="Prudul26B013572"/>
</dbReference>